<dbReference type="EC" id="6.2.1.2" evidence="4"/>
<dbReference type="PANTHER" id="PTHR43201:SF5">
    <property type="entry name" value="MEDIUM-CHAIN ACYL-COA LIGASE ACSF2, MITOCHONDRIAL"/>
    <property type="match status" value="1"/>
</dbReference>
<evidence type="ECO:0000256" key="4">
    <source>
        <dbReference type="ARBA" id="ARBA00039009"/>
    </source>
</evidence>
<dbReference type="GO" id="GO:0006631">
    <property type="term" value="P:fatty acid metabolic process"/>
    <property type="evidence" value="ECO:0007669"/>
    <property type="project" value="TreeGrafter"/>
</dbReference>
<dbReference type="InterPro" id="IPR045851">
    <property type="entry name" value="AMP-bd_C_sf"/>
</dbReference>
<evidence type="ECO:0000256" key="6">
    <source>
        <dbReference type="ARBA" id="ARBA00047319"/>
    </source>
</evidence>
<dbReference type="InterPro" id="IPR025110">
    <property type="entry name" value="AMP-bd_C"/>
</dbReference>
<dbReference type="Pfam" id="PF00501">
    <property type="entry name" value="AMP-binding"/>
    <property type="match status" value="1"/>
</dbReference>
<protein>
    <recommendedName>
        <fullName evidence="5">Medium-chain acyl-CoA ligase ACSF2, mitochondrial</fullName>
        <ecNumber evidence="4">6.2.1.2</ecNumber>
    </recommendedName>
</protein>
<evidence type="ECO:0000256" key="2">
    <source>
        <dbReference type="ARBA" id="ARBA00022598"/>
    </source>
</evidence>
<dbReference type="Pfam" id="PF13193">
    <property type="entry name" value="AMP-binding_C"/>
    <property type="match status" value="1"/>
</dbReference>
<sequence length="604" mass="67747">MYSVTRYSVSRGVSRITTSVHYYSKCLSTLKVDVIGNHLEACTVHDQRRSRCSQVANNNQYSYFYHPGSVPLRNQTLGQLLGEAVSKWPTQESVVSHHQKIRLTFSDLLRRVDKFAAGLKKLGLKKGDKLGIFGPNDIEWIITFFSAARLGLVTVAINSAYQPNELAYCIQKVGVKAIVSPVEFKKRNYADMLLNVKKLCPTLEHIIIWSKDHIAGTRRYDDVESLASRIEVEGVAAEQDNVSCYDPCNIQFTSGTTGKPKATLLSHRSLVNNVAQAVRRNEFQPGQKICTNVPFFHAFGILLGQISILHAGCTTVLEGRSFNPVKSLEVMAEEKCDITYGTPTMWINLIDAQQRLSLPIQPRIGVTGGAPASVELFRRIRDILGIDNMKSIYGLTETTGIAFQNLPGDDRKLMEETVGHVSDHAEVMVVDETGKPVPFGSPGELWVRGYHTMLCYFNDEENTRKTITEDGWLKTGDQFVLQPNGYGQVIGRLKDMIIYGGENIFPKEIEDHLLTHPNIAETHVIGAYDEVYGEEVCACVRLRQGTSLTKEELQAFCKGQIAHFKIPRYVIFMDEYPKTVSGKIQKARLREELERKGVIPCRPK</sequence>
<feature type="domain" description="AMP-dependent synthetase/ligase" evidence="8">
    <location>
        <begin position="83"/>
        <end position="457"/>
    </location>
</feature>
<evidence type="ECO:0000313" key="10">
    <source>
        <dbReference type="EMBL" id="KAK2586052.1"/>
    </source>
</evidence>
<dbReference type="FunFam" id="3.30.300.30:FF:000008">
    <property type="entry name" value="2,3-dihydroxybenzoate-AMP ligase"/>
    <property type="match status" value="1"/>
</dbReference>
<feature type="domain" description="AMP-binding enzyme C-terminal" evidence="9">
    <location>
        <begin position="508"/>
        <end position="583"/>
    </location>
</feature>
<dbReference type="Gene3D" id="3.30.300.30">
    <property type="match status" value="1"/>
</dbReference>
<dbReference type="PANTHER" id="PTHR43201">
    <property type="entry name" value="ACYL-COA SYNTHETASE"/>
    <property type="match status" value="1"/>
</dbReference>
<evidence type="ECO:0000313" key="11">
    <source>
        <dbReference type="Proteomes" id="UP001258017"/>
    </source>
</evidence>
<dbReference type="AlphaFoldDB" id="A0AAD9VU06"/>
<proteinExistence type="inferred from homology"/>
<name>A0AAD9VU06_9HYME</name>
<evidence type="ECO:0000256" key="3">
    <source>
        <dbReference type="ARBA" id="ARBA00037247"/>
    </source>
</evidence>
<evidence type="ECO:0000256" key="7">
    <source>
        <dbReference type="ARBA" id="ARBA00048277"/>
    </source>
</evidence>
<comment type="function">
    <text evidence="3">Acyl-CoA synthases catalyze the initial reaction in fatty acid metabolism, by forming a thioester with CoA. Has some preference toward medium-chain substrates. Plays a role in adipocyte differentiation.</text>
</comment>
<gene>
    <name evidence="10" type="ORF">KPH14_012049</name>
</gene>
<organism evidence="10 11">
    <name type="scientific">Odynerus spinipes</name>
    <dbReference type="NCBI Taxonomy" id="1348599"/>
    <lineage>
        <taxon>Eukaryota</taxon>
        <taxon>Metazoa</taxon>
        <taxon>Ecdysozoa</taxon>
        <taxon>Arthropoda</taxon>
        <taxon>Hexapoda</taxon>
        <taxon>Insecta</taxon>
        <taxon>Pterygota</taxon>
        <taxon>Neoptera</taxon>
        <taxon>Endopterygota</taxon>
        <taxon>Hymenoptera</taxon>
        <taxon>Apocrita</taxon>
        <taxon>Aculeata</taxon>
        <taxon>Vespoidea</taxon>
        <taxon>Vespidae</taxon>
        <taxon>Eumeninae</taxon>
        <taxon>Odynerus</taxon>
    </lineage>
</organism>
<dbReference type="Proteomes" id="UP001258017">
    <property type="component" value="Unassembled WGS sequence"/>
</dbReference>
<comment type="caution">
    <text evidence="10">The sequence shown here is derived from an EMBL/GenBank/DDBJ whole genome shotgun (WGS) entry which is preliminary data.</text>
</comment>
<evidence type="ECO:0000256" key="1">
    <source>
        <dbReference type="ARBA" id="ARBA00006432"/>
    </source>
</evidence>
<evidence type="ECO:0000259" key="8">
    <source>
        <dbReference type="Pfam" id="PF00501"/>
    </source>
</evidence>
<evidence type="ECO:0000259" key="9">
    <source>
        <dbReference type="Pfam" id="PF13193"/>
    </source>
</evidence>
<accession>A0AAD9VU06</accession>
<dbReference type="GO" id="GO:0031956">
    <property type="term" value="F:medium-chain fatty acid-CoA ligase activity"/>
    <property type="evidence" value="ECO:0007669"/>
    <property type="project" value="UniProtKB-EC"/>
</dbReference>
<keyword evidence="11" id="KW-1185">Reference proteome</keyword>
<dbReference type="SUPFAM" id="SSF56801">
    <property type="entry name" value="Acetyl-CoA synthetase-like"/>
    <property type="match status" value="1"/>
</dbReference>
<reference evidence="10" key="1">
    <citation type="submission" date="2021-08" db="EMBL/GenBank/DDBJ databases">
        <authorList>
            <person name="Misof B."/>
            <person name="Oliver O."/>
            <person name="Podsiadlowski L."/>
            <person name="Donath A."/>
            <person name="Peters R."/>
            <person name="Mayer C."/>
            <person name="Rust J."/>
            <person name="Gunkel S."/>
            <person name="Lesny P."/>
            <person name="Martin S."/>
            <person name="Oeyen J.P."/>
            <person name="Petersen M."/>
            <person name="Panagiotis P."/>
            <person name="Wilbrandt J."/>
            <person name="Tanja T."/>
        </authorList>
    </citation>
    <scope>NUCLEOTIDE SEQUENCE</scope>
    <source>
        <strain evidence="10">GBR_01_08_01A</strain>
        <tissue evidence="10">Thorax + abdomen</tissue>
    </source>
</reference>
<reference evidence="10" key="2">
    <citation type="journal article" date="2023" name="Commun. Biol.">
        <title>Intrasexual cuticular hydrocarbon dimorphism in a wasp sheds light on hydrocarbon biosynthesis genes in Hymenoptera.</title>
        <authorList>
            <person name="Moris V.C."/>
            <person name="Podsiadlowski L."/>
            <person name="Martin S."/>
            <person name="Oeyen J.P."/>
            <person name="Donath A."/>
            <person name="Petersen M."/>
            <person name="Wilbrandt J."/>
            <person name="Misof B."/>
            <person name="Liedtke D."/>
            <person name="Thamm M."/>
            <person name="Scheiner R."/>
            <person name="Schmitt T."/>
            <person name="Niehuis O."/>
        </authorList>
    </citation>
    <scope>NUCLEOTIDE SEQUENCE</scope>
    <source>
        <strain evidence="10">GBR_01_08_01A</strain>
    </source>
</reference>
<dbReference type="Gene3D" id="3.40.50.12780">
    <property type="entry name" value="N-terminal domain of ligase-like"/>
    <property type="match status" value="1"/>
</dbReference>
<evidence type="ECO:0000256" key="5">
    <source>
        <dbReference type="ARBA" id="ARBA00039638"/>
    </source>
</evidence>
<comment type="similarity">
    <text evidence="1">Belongs to the ATP-dependent AMP-binding enzyme family.</text>
</comment>
<comment type="catalytic activity">
    <reaction evidence="6">
        <text>octanoate + ATP + CoA = octanoyl-CoA + AMP + diphosphate</text>
        <dbReference type="Rhea" id="RHEA:33631"/>
        <dbReference type="ChEBI" id="CHEBI:25646"/>
        <dbReference type="ChEBI" id="CHEBI:30616"/>
        <dbReference type="ChEBI" id="CHEBI:33019"/>
        <dbReference type="ChEBI" id="CHEBI:57287"/>
        <dbReference type="ChEBI" id="CHEBI:57386"/>
        <dbReference type="ChEBI" id="CHEBI:456215"/>
    </reaction>
</comment>
<dbReference type="InterPro" id="IPR042099">
    <property type="entry name" value="ANL_N_sf"/>
</dbReference>
<dbReference type="EMBL" id="JAIFRP010000020">
    <property type="protein sequence ID" value="KAK2586052.1"/>
    <property type="molecule type" value="Genomic_DNA"/>
</dbReference>
<comment type="catalytic activity">
    <reaction evidence="7">
        <text>a medium-chain fatty acid + ATP + CoA = a medium-chain fatty acyl-CoA + AMP + diphosphate</text>
        <dbReference type="Rhea" id="RHEA:48340"/>
        <dbReference type="ChEBI" id="CHEBI:30616"/>
        <dbReference type="ChEBI" id="CHEBI:33019"/>
        <dbReference type="ChEBI" id="CHEBI:57287"/>
        <dbReference type="ChEBI" id="CHEBI:59558"/>
        <dbReference type="ChEBI" id="CHEBI:90546"/>
        <dbReference type="ChEBI" id="CHEBI:456215"/>
        <dbReference type="EC" id="6.2.1.2"/>
    </reaction>
</comment>
<dbReference type="InterPro" id="IPR000873">
    <property type="entry name" value="AMP-dep_synth/lig_dom"/>
</dbReference>
<dbReference type="PROSITE" id="PS00455">
    <property type="entry name" value="AMP_BINDING"/>
    <property type="match status" value="1"/>
</dbReference>
<keyword evidence="2" id="KW-0436">Ligase</keyword>
<dbReference type="InterPro" id="IPR020845">
    <property type="entry name" value="AMP-binding_CS"/>
</dbReference>